<dbReference type="SUPFAM" id="SSF69118">
    <property type="entry name" value="AhpD-like"/>
    <property type="match status" value="1"/>
</dbReference>
<name>A0A2Z4J8P2_9ACTN</name>
<sequence length="117" mass="12640">MSYHEHTDHQYAKHIRAGAPAAFKAFVAWDAQAMRGSDNVIPPKYTELMAVAVALTTQCPYCIEAHTKAAHAAGATQQELAETIMVAAALRAGGSYAHGFMAMKFFDQAQSPETPDE</sequence>
<gene>
    <name evidence="2" type="ORF">DN051_36530</name>
</gene>
<keyword evidence="3" id="KW-1185">Reference proteome</keyword>
<dbReference type="GO" id="GO:0051920">
    <property type="term" value="F:peroxiredoxin activity"/>
    <property type="evidence" value="ECO:0007669"/>
    <property type="project" value="InterPro"/>
</dbReference>
<dbReference type="Gene3D" id="1.20.1290.10">
    <property type="entry name" value="AhpD-like"/>
    <property type="match status" value="1"/>
</dbReference>
<dbReference type="AlphaFoldDB" id="A0A2Z4J8P2"/>
<dbReference type="PANTHER" id="PTHR33930:SF2">
    <property type="entry name" value="BLR3452 PROTEIN"/>
    <property type="match status" value="1"/>
</dbReference>
<dbReference type="PANTHER" id="PTHR33930">
    <property type="entry name" value="ALKYL HYDROPEROXIDE REDUCTASE AHPD"/>
    <property type="match status" value="1"/>
</dbReference>
<dbReference type="InterPro" id="IPR029032">
    <property type="entry name" value="AhpD-like"/>
</dbReference>
<dbReference type="RefSeq" id="WP_112440996.1">
    <property type="nucleotide sequence ID" value="NZ_CP030073.1"/>
</dbReference>
<dbReference type="EMBL" id="CP030073">
    <property type="protein sequence ID" value="AWW41501.1"/>
    <property type="molecule type" value="Genomic_DNA"/>
</dbReference>
<organism evidence="2 3">
    <name type="scientific">Streptomyces cadmiisoli</name>
    <dbReference type="NCBI Taxonomy" id="2184053"/>
    <lineage>
        <taxon>Bacteria</taxon>
        <taxon>Bacillati</taxon>
        <taxon>Actinomycetota</taxon>
        <taxon>Actinomycetes</taxon>
        <taxon>Kitasatosporales</taxon>
        <taxon>Streptomycetaceae</taxon>
        <taxon>Streptomyces</taxon>
        <taxon>Streptomyces aurantiacus group</taxon>
    </lineage>
</organism>
<dbReference type="InterPro" id="IPR004675">
    <property type="entry name" value="AhpD_core"/>
</dbReference>
<dbReference type="Proteomes" id="UP000249616">
    <property type="component" value="Chromosome"/>
</dbReference>
<protein>
    <submittedName>
        <fullName evidence="2">Carboxymuconolactone decarboxylase family protein</fullName>
    </submittedName>
</protein>
<feature type="domain" description="Carboxymuconolactone decarboxylase-like" evidence="1">
    <location>
        <begin position="20"/>
        <end position="100"/>
    </location>
</feature>
<dbReference type="KEGG" id="scad:DN051_36530"/>
<evidence type="ECO:0000313" key="3">
    <source>
        <dbReference type="Proteomes" id="UP000249616"/>
    </source>
</evidence>
<accession>A0A2Z4J8P2</accession>
<dbReference type="InterPro" id="IPR003779">
    <property type="entry name" value="CMD-like"/>
</dbReference>
<dbReference type="Pfam" id="PF02627">
    <property type="entry name" value="CMD"/>
    <property type="match status" value="1"/>
</dbReference>
<evidence type="ECO:0000259" key="1">
    <source>
        <dbReference type="Pfam" id="PF02627"/>
    </source>
</evidence>
<reference evidence="2 3" key="1">
    <citation type="journal article" date="2019" name="Int. J. Syst. Evol. Microbiol.">
        <title>Streptomyces cadmiisoli sp. nov., a novel actinomycete isolated from cadmium-contaminated soil.</title>
        <authorList>
            <person name="Li K."/>
            <person name="Tang X."/>
            <person name="Zhao J."/>
            <person name="Guo Y."/>
            <person name="Tang Y."/>
            <person name="Gao J."/>
        </authorList>
    </citation>
    <scope>NUCLEOTIDE SEQUENCE [LARGE SCALE GENOMIC DNA]</scope>
    <source>
        <strain evidence="2 3">ZFG47</strain>
    </source>
</reference>
<dbReference type="NCBIfam" id="TIGR00778">
    <property type="entry name" value="ahpD_dom"/>
    <property type="match status" value="1"/>
</dbReference>
<evidence type="ECO:0000313" key="2">
    <source>
        <dbReference type="EMBL" id="AWW41501.1"/>
    </source>
</evidence>
<proteinExistence type="predicted"/>